<name>A0A2N5U5X6_9BASI</name>
<dbReference type="Proteomes" id="UP000235392">
    <property type="component" value="Unassembled WGS sequence"/>
</dbReference>
<gene>
    <name evidence="1" type="ORF">PCASD_17562</name>
</gene>
<comment type="caution">
    <text evidence="1">The sequence shown here is derived from an EMBL/GenBank/DDBJ whole genome shotgun (WGS) entry which is preliminary data.</text>
</comment>
<protein>
    <submittedName>
        <fullName evidence="1">Uncharacterized protein</fullName>
    </submittedName>
</protein>
<reference evidence="1 2" key="1">
    <citation type="submission" date="2017-11" db="EMBL/GenBank/DDBJ databases">
        <title>De novo assembly and phasing of dikaryotic genomes from two isolates of Puccinia coronata f. sp. avenae, the causal agent of oat crown rust.</title>
        <authorList>
            <person name="Miller M.E."/>
            <person name="Zhang Y."/>
            <person name="Omidvar V."/>
            <person name="Sperschneider J."/>
            <person name="Schwessinger B."/>
            <person name="Raley C."/>
            <person name="Palmer J.M."/>
            <person name="Garnica D."/>
            <person name="Upadhyaya N."/>
            <person name="Rathjen J."/>
            <person name="Taylor J.M."/>
            <person name="Park R.F."/>
            <person name="Dodds P.N."/>
            <person name="Hirsch C.D."/>
            <person name="Kianian S.F."/>
            <person name="Figueroa M."/>
        </authorList>
    </citation>
    <scope>NUCLEOTIDE SEQUENCE [LARGE SCALE GENOMIC DNA]</scope>
    <source>
        <strain evidence="1">12SD80</strain>
    </source>
</reference>
<dbReference type="AlphaFoldDB" id="A0A2N5U5X6"/>
<evidence type="ECO:0000313" key="2">
    <source>
        <dbReference type="Proteomes" id="UP000235392"/>
    </source>
</evidence>
<dbReference type="EMBL" id="PGCI01000227">
    <property type="protein sequence ID" value="PLW33126.1"/>
    <property type="molecule type" value="Genomic_DNA"/>
</dbReference>
<organism evidence="1 2">
    <name type="scientific">Puccinia coronata f. sp. avenae</name>
    <dbReference type="NCBI Taxonomy" id="200324"/>
    <lineage>
        <taxon>Eukaryota</taxon>
        <taxon>Fungi</taxon>
        <taxon>Dikarya</taxon>
        <taxon>Basidiomycota</taxon>
        <taxon>Pucciniomycotina</taxon>
        <taxon>Pucciniomycetes</taxon>
        <taxon>Pucciniales</taxon>
        <taxon>Pucciniaceae</taxon>
        <taxon>Puccinia</taxon>
    </lineage>
</organism>
<sequence length="91" mass="9434">MIPRTGGGQARRLASRRVEVAESGGLVGSLAGGQPPHSVKDGLTRCLGWSNFITKSMASSQASIGCEMAGSLPDERYLIQSQTEQVANGSA</sequence>
<proteinExistence type="predicted"/>
<accession>A0A2N5U5X6</accession>
<evidence type="ECO:0000313" key="1">
    <source>
        <dbReference type="EMBL" id="PLW33126.1"/>
    </source>
</evidence>